<proteinExistence type="predicted"/>
<name>A0A917XZP4_9BACI</name>
<dbReference type="InterPro" id="IPR053028">
    <property type="entry name" value="Spo0E-like_phosphatase"/>
</dbReference>
<gene>
    <name evidence="1" type="ORF">GCM10007971_20600</name>
</gene>
<dbReference type="PANTHER" id="PTHR41263">
    <property type="entry name" value="ASPARTYL-PHOSPHATE PHOSPHATASE YISI"/>
    <property type="match status" value="1"/>
</dbReference>
<keyword evidence="2" id="KW-1185">Reference proteome</keyword>
<dbReference type="SUPFAM" id="SSF140500">
    <property type="entry name" value="BAS1536-like"/>
    <property type="match status" value="1"/>
</dbReference>
<dbReference type="PANTHER" id="PTHR41263:SF1">
    <property type="entry name" value="ASPARTYL-PHOSPHATE PHOSPHATASE YISI"/>
    <property type="match status" value="1"/>
</dbReference>
<reference evidence="1" key="2">
    <citation type="submission" date="2020-09" db="EMBL/GenBank/DDBJ databases">
        <authorList>
            <person name="Sun Q."/>
            <person name="Ohkuma M."/>
        </authorList>
    </citation>
    <scope>NUCLEOTIDE SEQUENCE</scope>
    <source>
        <strain evidence="1">JCM 17251</strain>
    </source>
</reference>
<evidence type="ECO:0008006" key="3">
    <source>
        <dbReference type="Google" id="ProtNLM"/>
    </source>
</evidence>
<sequence>MDTLVDMLKQIEVLRKEMIQTAEENGLNHEKCITISKELDQLLNEYERVKQVSSPKIKTKQ</sequence>
<accession>A0A917XZP4</accession>
<reference evidence="1" key="1">
    <citation type="journal article" date="2014" name="Int. J. Syst. Evol. Microbiol.">
        <title>Complete genome sequence of Corynebacterium casei LMG S-19264T (=DSM 44701T), isolated from a smear-ripened cheese.</title>
        <authorList>
            <consortium name="US DOE Joint Genome Institute (JGI-PGF)"/>
            <person name="Walter F."/>
            <person name="Albersmeier A."/>
            <person name="Kalinowski J."/>
            <person name="Ruckert C."/>
        </authorList>
    </citation>
    <scope>NUCLEOTIDE SEQUENCE</scope>
    <source>
        <strain evidence="1">JCM 17251</strain>
    </source>
</reference>
<protein>
    <recommendedName>
        <fullName evidence="3">Aspartyl-phosphate phosphatase Spo0E family protein</fullName>
    </recommendedName>
</protein>
<dbReference type="AlphaFoldDB" id="A0A917XZP4"/>
<dbReference type="Proteomes" id="UP000624041">
    <property type="component" value="Unassembled WGS sequence"/>
</dbReference>
<dbReference type="InterPro" id="IPR036638">
    <property type="entry name" value="HLH_DNA-bd_sf"/>
</dbReference>
<dbReference type="Gene3D" id="4.10.280.10">
    <property type="entry name" value="Helix-loop-helix DNA-binding domain"/>
    <property type="match status" value="1"/>
</dbReference>
<comment type="caution">
    <text evidence="1">The sequence shown here is derived from an EMBL/GenBank/DDBJ whole genome shotgun (WGS) entry which is preliminary data.</text>
</comment>
<evidence type="ECO:0000313" key="2">
    <source>
        <dbReference type="Proteomes" id="UP000624041"/>
    </source>
</evidence>
<dbReference type="InterPro" id="IPR037208">
    <property type="entry name" value="Spo0E-like_sf"/>
</dbReference>
<dbReference type="GO" id="GO:0046983">
    <property type="term" value="F:protein dimerization activity"/>
    <property type="evidence" value="ECO:0007669"/>
    <property type="project" value="InterPro"/>
</dbReference>
<organism evidence="1 2">
    <name type="scientific">Oceanobacillus indicireducens</name>
    <dbReference type="NCBI Taxonomy" id="1004261"/>
    <lineage>
        <taxon>Bacteria</taxon>
        <taxon>Bacillati</taxon>
        <taxon>Bacillota</taxon>
        <taxon>Bacilli</taxon>
        <taxon>Bacillales</taxon>
        <taxon>Bacillaceae</taxon>
        <taxon>Oceanobacillus</taxon>
    </lineage>
</organism>
<evidence type="ECO:0000313" key="1">
    <source>
        <dbReference type="EMBL" id="GGN58475.1"/>
    </source>
</evidence>
<dbReference type="InterPro" id="IPR018540">
    <property type="entry name" value="Spo0E-like"/>
</dbReference>
<dbReference type="EMBL" id="BMOS01000012">
    <property type="protein sequence ID" value="GGN58475.1"/>
    <property type="molecule type" value="Genomic_DNA"/>
</dbReference>
<dbReference type="Pfam" id="PF09388">
    <property type="entry name" value="SpoOE-like"/>
    <property type="match status" value="1"/>
</dbReference>
<dbReference type="RefSeq" id="WP_188857082.1">
    <property type="nucleotide sequence ID" value="NZ_BMOS01000012.1"/>
</dbReference>
<dbReference type="GO" id="GO:0043937">
    <property type="term" value="P:regulation of sporulation"/>
    <property type="evidence" value="ECO:0007669"/>
    <property type="project" value="InterPro"/>
</dbReference>